<dbReference type="GeneID" id="56958028"/>
<dbReference type="Proteomes" id="UP000248808">
    <property type="component" value="Chromosome 1"/>
</dbReference>
<evidence type="ECO:0000256" key="1">
    <source>
        <dbReference type="SAM" id="Coils"/>
    </source>
</evidence>
<dbReference type="EMBL" id="LS483458">
    <property type="protein sequence ID" value="SQH97527.1"/>
    <property type="molecule type" value="Genomic_DNA"/>
</dbReference>
<name>A0A2X4R316_HAEHA</name>
<dbReference type="AlphaFoldDB" id="A0A2X4R316"/>
<dbReference type="RefSeq" id="WP_111696807.1">
    <property type="nucleotide sequence ID" value="NZ_LS483458.1"/>
</dbReference>
<sequence>MDEKLKGLKEAYLFYKKALKDKDAKILMQQIEQLKQEIDLLKKENERLRSQADFWFRAANEGKPTTYIPEERNL</sequence>
<evidence type="ECO:0008006" key="4">
    <source>
        <dbReference type="Google" id="ProtNLM"/>
    </source>
</evidence>
<feature type="coiled-coil region" evidence="1">
    <location>
        <begin position="17"/>
        <end position="51"/>
    </location>
</feature>
<dbReference type="KEGG" id="hhz:NCTC10839_01444"/>
<protein>
    <recommendedName>
        <fullName evidence="4">Transposase</fullName>
    </recommendedName>
</protein>
<reference evidence="2 3" key="1">
    <citation type="submission" date="2018-06" db="EMBL/GenBank/DDBJ databases">
        <authorList>
            <consortium name="Pathogen Informatics"/>
            <person name="Doyle S."/>
        </authorList>
    </citation>
    <scope>NUCLEOTIDE SEQUENCE [LARGE SCALE GENOMIC DNA]</scope>
    <source>
        <strain evidence="2 3">NCTC10839</strain>
    </source>
</reference>
<organism evidence="2 3">
    <name type="scientific">Haemophilus haemolyticus</name>
    <dbReference type="NCBI Taxonomy" id="726"/>
    <lineage>
        <taxon>Bacteria</taxon>
        <taxon>Pseudomonadati</taxon>
        <taxon>Pseudomonadota</taxon>
        <taxon>Gammaproteobacteria</taxon>
        <taxon>Pasteurellales</taxon>
        <taxon>Pasteurellaceae</taxon>
        <taxon>Haemophilus</taxon>
    </lineage>
</organism>
<accession>A0A2X4R316</accession>
<keyword evidence="1" id="KW-0175">Coiled coil</keyword>
<gene>
    <name evidence="2" type="ORF">NCTC10839_01444</name>
</gene>
<proteinExistence type="predicted"/>
<evidence type="ECO:0000313" key="2">
    <source>
        <dbReference type="EMBL" id="SQH97527.1"/>
    </source>
</evidence>
<evidence type="ECO:0000313" key="3">
    <source>
        <dbReference type="Proteomes" id="UP000248808"/>
    </source>
</evidence>